<sequence>MSVDAAPLTGAAATTCRTFLDSLPDTLAGLEQRAVTPSDAPARAWGPEGMVLTCGAPQPPTFTDTAGCEVIRGVGWFFPSAEYADSGVDLLATAVGYEPRISLLVPASYRGDVSLEAFSDLADYVKPALKLVKRCR</sequence>
<dbReference type="InterPro" id="IPR021903">
    <property type="entry name" value="DUF3515"/>
</dbReference>
<keyword evidence="2" id="KW-1185">Reference proteome</keyword>
<evidence type="ECO:0008006" key="3">
    <source>
        <dbReference type="Google" id="ProtNLM"/>
    </source>
</evidence>
<name>A0ABP7Y2A1_9ACTN</name>
<evidence type="ECO:0000313" key="2">
    <source>
        <dbReference type="Proteomes" id="UP001501495"/>
    </source>
</evidence>
<protein>
    <recommendedName>
        <fullName evidence="3">DUF3515 domain-containing protein</fullName>
    </recommendedName>
</protein>
<evidence type="ECO:0000313" key="1">
    <source>
        <dbReference type="EMBL" id="GAA4129400.1"/>
    </source>
</evidence>
<accession>A0ABP7Y2A1</accession>
<dbReference type="Proteomes" id="UP001501495">
    <property type="component" value="Unassembled WGS sequence"/>
</dbReference>
<comment type="caution">
    <text evidence="1">The sequence shown here is derived from an EMBL/GenBank/DDBJ whole genome shotgun (WGS) entry which is preliminary data.</text>
</comment>
<reference evidence="2" key="1">
    <citation type="journal article" date="2019" name="Int. J. Syst. Evol. Microbiol.">
        <title>The Global Catalogue of Microorganisms (GCM) 10K type strain sequencing project: providing services to taxonomists for standard genome sequencing and annotation.</title>
        <authorList>
            <consortium name="The Broad Institute Genomics Platform"/>
            <consortium name="The Broad Institute Genome Sequencing Center for Infectious Disease"/>
            <person name="Wu L."/>
            <person name="Ma J."/>
        </authorList>
    </citation>
    <scope>NUCLEOTIDE SEQUENCE [LARGE SCALE GENOMIC DNA]</scope>
    <source>
        <strain evidence="2">JCM 16703</strain>
    </source>
</reference>
<proteinExistence type="predicted"/>
<organism evidence="1 2">
    <name type="scientific">Nocardioides fonticola</name>
    <dbReference type="NCBI Taxonomy" id="450363"/>
    <lineage>
        <taxon>Bacteria</taxon>
        <taxon>Bacillati</taxon>
        <taxon>Actinomycetota</taxon>
        <taxon>Actinomycetes</taxon>
        <taxon>Propionibacteriales</taxon>
        <taxon>Nocardioidaceae</taxon>
        <taxon>Nocardioides</taxon>
    </lineage>
</organism>
<gene>
    <name evidence="1" type="ORF">GCM10022215_41910</name>
</gene>
<dbReference type="EMBL" id="BAAAZH010000035">
    <property type="protein sequence ID" value="GAA4129400.1"/>
    <property type="molecule type" value="Genomic_DNA"/>
</dbReference>
<dbReference type="Pfam" id="PF12028">
    <property type="entry name" value="DUF3515"/>
    <property type="match status" value="1"/>
</dbReference>